<evidence type="ECO:0000256" key="1">
    <source>
        <dbReference type="SAM" id="Phobius"/>
    </source>
</evidence>
<evidence type="ECO:0008006" key="4">
    <source>
        <dbReference type="Google" id="ProtNLM"/>
    </source>
</evidence>
<gene>
    <name evidence="2" type="ORF">KSF_090630</name>
</gene>
<protein>
    <recommendedName>
        <fullName evidence="4">Tachylectin 2 domain-containing protein</fullName>
    </recommendedName>
</protein>
<keyword evidence="1" id="KW-1133">Transmembrane helix</keyword>
<name>A0A8J3IYC2_9CHLR</name>
<organism evidence="2 3">
    <name type="scientific">Reticulibacter mediterranei</name>
    <dbReference type="NCBI Taxonomy" id="2778369"/>
    <lineage>
        <taxon>Bacteria</taxon>
        <taxon>Bacillati</taxon>
        <taxon>Chloroflexota</taxon>
        <taxon>Ktedonobacteria</taxon>
        <taxon>Ktedonobacterales</taxon>
        <taxon>Reticulibacteraceae</taxon>
        <taxon>Reticulibacter</taxon>
    </lineage>
</organism>
<keyword evidence="1" id="KW-0812">Transmembrane</keyword>
<sequence>METENRRSHTIPYLRIASFLVLAIAVVIGGVLAGIRLTYAASSTPELYEVRQGGSIWAYTGSGWQQLGSANSFQTDNLVGGSNALYQLHTDGSIWSYNGTSWTALPHNPSSSQVNNFKVSKSGDVFEALADGSVWAYQFGAWQQIDNSGPYVLTTDAGDWGFHSAG</sequence>
<keyword evidence="1" id="KW-0472">Membrane</keyword>
<evidence type="ECO:0000313" key="2">
    <source>
        <dbReference type="EMBL" id="GHO99015.1"/>
    </source>
</evidence>
<comment type="caution">
    <text evidence="2">The sequence shown here is derived from an EMBL/GenBank/DDBJ whole genome shotgun (WGS) entry which is preliminary data.</text>
</comment>
<reference evidence="2" key="1">
    <citation type="submission" date="2020-10" db="EMBL/GenBank/DDBJ databases">
        <title>Taxonomic study of unclassified bacteria belonging to the class Ktedonobacteria.</title>
        <authorList>
            <person name="Yabe S."/>
            <person name="Wang C.M."/>
            <person name="Zheng Y."/>
            <person name="Sakai Y."/>
            <person name="Cavaletti L."/>
            <person name="Monciardini P."/>
            <person name="Donadio S."/>
        </authorList>
    </citation>
    <scope>NUCLEOTIDE SEQUENCE</scope>
    <source>
        <strain evidence="2">ID150040</strain>
    </source>
</reference>
<accession>A0A8J3IYC2</accession>
<proteinExistence type="predicted"/>
<dbReference type="Proteomes" id="UP000597444">
    <property type="component" value="Unassembled WGS sequence"/>
</dbReference>
<keyword evidence="3" id="KW-1185">Reference proteome</keyword>
<dbReference type="AlphaFoldDB" id="A0A8J3IYC2"/>
<dbReference type="RefSeq" id="WP_220209681.1">
    <property type="nucleotide sequence ID" value="NZ_BNJK01000002.1"/>
</dbReference>
<feature type="transmembrane region" description="Helical" evidence="1">
    <location>
        <begin position="12"/>
        <end position="35"/>
    </location>
</feature>
<dbReference type="EMBL" id="BNJK01000002">
    <property type="protein sequence ID" value="GHO99015.1"/>
    <property type="molecule type" value="Genomic_DNA"/>
</dbReference>
<evidence type="ECO:0000313" key="3">
    <source>
        <dbReference type="Proteomes" id="UP000597444"/>
    </source>
</evidence>